<sequence length="438" mass="47969">MERSRPEQERTTVRQPFQHDGTTATLTLARQTGIRMPMMDVETTFTALFVLDNDVPVDVGLCPGAFTTKKLSTDAILQMINGLLEQVNKESQIYNIWLAETAIPDGLTEEDGEATVPPIDGNWQSAFVGDTVEQAFEFLTKIPLEKSLNRTYIIVLDKNLYEQKNWVVLYRIDEEEDMNSTLINPSSVVISFATVSSETAEQVPDVTTPPSVFATSSSGNATEPQGSSLASSSISSSREKIGTHSISLPSDGIATNLTTIAPGPSFTSDTLPTPAAESDIPNSPSTTTAPLGMVGFTPIKGVSSADITATFTTMPSGVSTELISLSGVSKNTWYTTTKDSHTTILPVIWRSSHDHGELVLVWGLASSFTNIKFAWPGMPEFSFSCIKVFGITIGDFFNFHFDLDSFKRVPDFIVWIRVMYLNHSQRLSNWLFGVDIFS</sequence>
<dbReference type="EMBL" id="JAHFXS010000015">
    <property type="protein sequence ID" value="KAG9990833.1"/>
    <property type="molecule type" value="Genomic_DNA"/>
</dbReference>
<reference evidence="2" key="1">
    <citation type="journal article" date="2021" name="J Fungi (Basel)">
        <title>Virulence traits and population genomics of the black yeast Aureobasidium melanogenum.</title>
        <authorList>
            <person name="Cernosa A."/>
            <person name="Sun X."/>
            <person name="Gostincar C."/>
            <person name="Fang C."/>
            <person name="Gunde-Cimerman N."/>
            <person name="Song Z."/>
        </authorList>
    </citation>
    <scope>NUCLEOTIDE SEQUENCE</scope>
    <source>
        <strain evidence="2">EXF-9298</strain>
    </source>
</reference>
<name>A0A9P8JZX4_AURME</name>
<feature type="region of interest" description="Disordered" evidence="1">
    <location>
        <begin position="263"/>
        <end position="289"/>
    </location>
</feature>
<dbReference type="Proteomes" id="UP000729357">
    <property type="component" value="Unassembled WGS sequence"/>
</dbReference>
<reference evidence="2" key="2">
    <citation type="submission" date="2021-08" db="EMBL/GenBank/DDBJ databases">
        <authorList>
            <person name="Gostincar C."/>
            <person name="Sun X."/>
            <person name="Song Z."/>
            <person name="Gunde-Cimerman N."/>
        </authorList>
    </citation>
    <scope>NUCLEOTIDE SEQUENCE</scope>
    <source>
        <strain evidence="2">EXF-9298</strain>
    </source>
</reference>
<accession>A0A9P8JZX4</accession>
<organism evidence="2 3">
    <name type="scientific">Aureobasidium melanogenum</name>
    <name type="common">Aureobasidium pullulans var. melanogenum</name>
    <dbReference type="NCBI Taxonomy" id="46634"/>
    <lineage>
        <taxon>Eukaryota</taxon>
        <taxon>Fungi</taxon>
        <taxon>Dikarya</taxon>
        <taxon>Ascomycota</taxon>
        <taxon>Pezizomycotina</taxon>
        <taxon>Dothideomycetes</taxon>
        <taxon>Dothideomycetidae</taxon>
        <taxon>Dothideales</taxon>
        <taxon>Saccotheciaceae</taxon>
        <taxon>Aureobasidium</taxon>
    </lineage>
</organism>
<keyword evidence="3" id="KW-1185">Reference proteome</keyword>
<feature type="region of interest" description="Disordered" evidence="1">
    <location>
        <begin position="200"/>
        <end position="234"/>
    </location>
</feature>
<dbReference type="AlphaFoldDB" id="A0A9P8JZX4"/>
<feature type="compositionally biased region" description="Polar residues" evidence="1">
    <location>
        <begin position="208"/>
        <end position="226"/>
    </location>
</feature>
<evidence type="ECO:0000313" key="2">
    <source>
        <dbReference type="EMBL" id="KAG9990833.1"/>
    </source>
</evidence>
<gene>
    <name evidence="2" type="ORF">KCU98_g830</name>
</gene>
<protein>
    <submittedName>
        <fullName evidence="2">Uncharacterized protein</fullName>
    </submittedName>
</protein>
<feature type="non-terminal residue" evidence="2">
    <location>
        <position position="1"/>
    </location>
</feature>
<feature type="compositionally biased region" description="Polar residues" evidence="1">
    <location>
        <begin position="280"/>
        <end position="289"/>
    </location>
</feature>
<evidence type="ECO:0000256" key="1">
    <source>
        <dbReference type="SAM" id="MobiDB-lite"/>
    </source>
</evidence>
<proteinExistence type="predicted"/>
<evidence type="ECO:0000313" key="3">
    <source>
        <dbReference type="Proteomes" id="UP000729357"/>
    </source>
</evidence>
<comment type="caution">
    <text evidence="2">The sequence shown here is derived from an EMBL/GenBank/DDBJ whole genome shotgun (WGS) entry which is preliminary data.</text>
</comment>